<organism evidence="2 3">
    <name type="scientific">Kwoniella shivajii</name>
    <dbReference type="NCBI Taxonomy" id="564305"/>
    <lineage>
        <taxon>Eukaryota</taxon>
        <taxon>Fungi</taxon>
        <taxon>Dikarya</taxon>
        <taxon>Basidiomycota</taxon>
        <taxon>Agaricomycotina</taxon>
        <taxon>Tremellomycetes</taxon>
        <taxon>Tremellales</taxon>
        <taxon>Cryptococcaceae</taxon>
        <taxon>Kwoniella</taxon>
    </lineage>
</organism>
<gene>
    <name evidence="2" type="ORF">IL334_005510</name>
</gene>
<protein>
    <submittedName>
        <fullName evidence="2">Uncharacterized protein</fullName>
    </submittedName>
</protein>
<feature type="compositionally biased region" description="Polar residues" evidence="1">
    <location>
        <begin position="222"/>
        <end position="248"/>
    </location>
</feature>
<evidence type="ECO:0000313" key="2">
    <source>
        <dbReference type="EMBL" id="WRT68533.1"/>
    </source>
</evidence>
<feature type="compositionally biased region" description="Basic and acidic residues" evidence="1">
    <location>
        <begin position="184"/>
        <end position="198"/>
    </location>
</feature>
<evidence type="ECO:0000256" key="1">
    <source>
        <dbReference type="SAM" id="MobiDB-lite"/>
    </source>
</evidence>
<feature type="region of interest" description="Disordered" evidence="1">
    <location>
        <begin position="219"/>
        <end position="267"/>
    </location>
</feature>
<feature type="region of interest" description="Disordered" evidence="1">
    <location>
        <begin position="304"/>
        <end position="455"/>
    </location>
</feature>
<keyword evidence="3" id="KW-1185">Reference proteome</keyword>
<reference evidence="2 3" key="1">
    <citation type="submission" date="2024-01" db="EMBL/GenBank/DDBJ databases">
        <title>Comparative genomics of Cryptococcus and Kwoniella reveals pathogenesis evolution and contrasting modes of karyotype evolution via chromosome fusion or intercentromeric recombination.</title>
        <authorList>
            <person name="Coelho M.A."/>
            <person name="David-Palma M."/>
            <person name="Shea T."/>
            <person name="Bowers K."/>
            <person name="McGinley-Smith S."/>
            <person name="Mohammad A.W."/>
            <person name="Gnirke A."/>
            <person name="Yurkov A.M."/>
            <person name="Nowrousian M."/>
            <person name="Sun S."/>
            <person name="Cuomo C.A."/>
            <person name="Heitman J."/>
        </authorList>
    </citation>
    <scope>NUCLEOTIDE SEQUENCE [LARGE SCALE GENOMIC DNA]</scope>
    <source>
        <strain evidence="2">CBS 11374</strain>
    </source>
</reference>
<dbReference type="RefSeq" id="XP_062793273.1">
    <property type="nucleotide sequence ID" value="XM_062937222.1"/>
</dbReference>
<dbReference type="Proteomes" id="UP001329825">
    <property type="component" value="Chromosome 7"/>
</dbReference>
<feature type="compositionally biased region" description="Polar residues" evidence="1">
    <location>
        <begin position="167"/>
        <end position="177"/>
    </location>
</feature>
<name>A0ABZ1D406_9TREE</name>
<sequence length="610" mass="65261">MPSLSDTLDSLKSRTEELAYLSTLNSKPSGPFVQAYLHLPNVLNGSNNGRNNVLDLIRDAGESERRLFKFIGETDGPSGTGNKRVEKREGGIVTPLKELKSTKQKNGRDEIEVVLRTAMKLVDDYRPMPRARAHIANLLDNHHSSQERLIELEELIRDASKPPQVPSPLSTVQKSASPSPPKADVAKPDEVKMTPEESIKAEEASLRALELSLIQLRKSHQNQDGGQNPPSSFASPPQSTRNLASSPPTGRYEPNTDMMQTPARPFGGSSVREMNQTPATVRQMPHVTNSLVVNGMTPRRVDRFSPLRLLTPRAPVGSSGLSQPEERRTIFGRPSTSHPLNRSLSGSASASGIAGSNSQPVVPTPGGPSTTTPFNKTLTSSTNASSHDADASSNEDETVRFPRPVPPPVLEAPIQESTPGRTDGNEHPTETPKATPDVGSKAQENNGSRLDGIDTEADEVKAGIAKVWSTLGDMMRQGIKPGQVVGEDVQSSVKHLIHLSSSDLPSPPSPSSSSVSSLSAPSGIPTKPITSETILFSHLFISLLRSASLTSEGNGGVDMNELKESLTSIAKARKFDGASGLGTKVIYAAVGKRTVKIERKGGSGRVRFAD</sequence>
<proteinExistence type="predicted"/>
<dbReference type="GeneID" id="87957641"/>
<feature type="compositionally biased region" description="Low complexity" evidence="1">
    <location>
        <begin position="367"/>
        <end position="386"/>
    </location>
</feature>
<feature type="compositionally biased region" description="Low complexity" evidence="1">
    <location>
        <begin position="511"/>
        <end position="522"/>
    </location>
</feature>
<accession>A0ABZ1D406</accession>
<feature type="region of interest" description="Disordered" evidence="1">
    <location>
        <begin position="499"/>
        <end position="523"/>
    </location>
</feature>
<evidence type="ECO:0000313" key="3">
    <source>
        <dbReference type="Proteomes" id="UP001329825"/>
    </source>
</evidence>
<dbReference type="EMBL" id="CP141887">
    <property type="protein sequence ID" value="WRT68533.1"/>
    <property type="molecule type" value="Genomic_DNA"/>
</dbReference>
<feature type="region of interest" description="Disordered" evidence="1">
    <location>
        <begin position="160"/>
        <end position="198"/>
    </location>
</feature>
<feature type="compositionally biased region" description="Low complexity" evidence="1">
    <location>
        <begin position="343"/>
        <end position="361"/>
    </location>
</feature>